<keyword evidence="4" id="KW-0808">Transferase</keyword>
<dbReference type="AlphaFoldDB" id="A0AAD3CL12"/>
<sequence>MSQQKRDTALSRALSKVLRHQAPQLKLNMSSDGYVPVDAILSLRDRNLNTYLEQDVFRVVETNEKQRFKLTKKKVLYKNKKPLSYRFVENDSEKDGDAEEVLCIRANQGHSIPNIRCEELLTEIPPEELKDLTIMHGTNAEAWKQHISKQGLSRMKRNHIHFASGLPGESGVISGMRKNCEIYIYVDGASCSEDAITFYKSDNGVILSSGIDGMLPLRYIEKVVYAKSKKILYANDDDETIQKKKAKTKENLGS</sequence>
<dbReference type="Gene3D" id="3.20.170.30">
    <property type="match status" value="1"/>
</dbReference>
<dbReference type="InterPro" id="IPR042080">
    <property type="entry name" value="RNA_2'-PTrans_N"/>
</dbReference>
<dbReference type="InterPro" id="IPR002745">
    <property type="entry name" value="Ptrans_KptA/Tpt1"/>
</dbReference>
<reference evidence="7 8" key="1">
    <citation type="journal article" date="2021" name="Sci. Rep.">
        <title>The genome of the diatom Chaetoceros tenuissimus carries an ancient integrated fragment of an extant virus.</title>
        <authorList>
            <person name="Hongo Y."/>
            <person name="Kimura K."/>
            <person name="Takaki Y."/>
            <person name="Yoshida Y."/>
            <person name="Baba S."/>
            <person name="Kobayashi G."/>
            <person name="Nagasaki K."/>
            <person name="Hano T."/>
            <person name="Tomaru Y."/>
        </authorList>
    </citation>
    <scope>NUCLEOTIDE SEQUENCE [LARGE SCALE GENOMIC DNA]</scope>
    <source>
        <strain evidence="7 8">NIES-3715</strain>
    </source>
</reference>
<evidence type="ECO:0000313" key="7">
    <source>
        <dbReference type="EMBL" id="GFH46605.1"/>
    </source>
</evidence>
<evidence type="ECO:0000256" key="1">
    <source>
        <dbReference type="ARBA" id="ARBA00003343"/>
    </source>
</evidence>
<comment type="caution">
    <text evidence="7">The sequence shown here is derived from an EMBL/GenBank/DDBJ whole genome shotgun (WGS) entry which is preliminary data.</text>
</comment>
<gene>
    <name evidence="7" type="ORF">CTEN210_03079</name>
</gene>
<protein>
    <recommendedName>
        <fullName evidence="3">2'-phosphotransferase</fullName>
        <ecNumber evidence="3">2.7.1.160</ecNumber>
    </recommendedName>
</protein>
<dbReference type="GO" id="GO:0000215">
    <property type="term" value="F:tRNA 2'-phosphotransferase activity"/>
    <property type="evidence" value="ECO:0007669"/>
    <property type="project" value="UniProtKB-EC"/>
</dbReference>
<accession>A0AAD3CL12</accession>
<comment type="similarity">
    <text evidence="2">Belongs to the KptA/TPT1 family.</text>
</comment>
<comment type="catalytic activity">
    <reaction evidence="6">
        <text>2'-phospho-[ligated tRNA] + NAD(+) = mature tRNA + ADP-alpha-D-ribose 1'',2''-cyclic phosphate + nicotinamide</text>
        <dbReference type="Rhea" id="RHEA:23324"/>
        <dbReference type="Rhea" id="RHEA-COMP:11106"/>
        <dbReference type="Rhea" id="RHEA-COMP:11107"/>
        <dbReference type="ChEBI" id="CHEBI:17154"/>
        <dbReference type="ChEBI" id="CHEBI:57540"/>
        <dbReference type="ChEBI" id="CHEBI:76596"/>
        <dbReference type="ChEBI" id="CHEBI:82883"/>
        <dbReference type="ChEBI" id="CHEBI:85027"/>
        <dbReference type="EC" id="2.7.1.160"/>
    </reaction>
</comment>
<evidence type="ECO:0000256" key="2">
    <source>
        <dbReference type="ARBA" id="ARBA00009836"/>
    </source>
</evidence>
<dbReference type="Proteomes" id="UP001054902">
    <property type="component" value="Unassembled WGS sequence"/>
</dbReference>
<dbReference type="InterPro" id="IPR042081">
    <property type="entry name" value="RNA_2'-PTrans_C"/>
</dbReference>
<evidence type="ECO:0000256" key="4">
    <source>
        <dbReference type="ARBA" id="ARBA00022679"/>
    </source>
</evidence>
<dbReference type="EMBL" id="BLLK01000022">
    <property type="protein sequence ID" value="GFH46605.1"/>
    <property type="molecule type" value="Genomic_DNA"/>
</dbReference>
<dbReference type="PANTHER" id="PTHR12684:SF2">
    <property type="entry name" value="TRNA 2'-PHOSPHOTRANSFERASE 1"/>
    <property type="match status" value="1"/>
</dbReference>
<evidence type="ECO:0000256" key="3">
    <source>
        <dbReference type="ARBA" id="ARBA00012007"/>
    </source>
</evidence>
<evidence type="ECO:0000256" key="6">
    <source>
        <dbReference type="ARBA" id="ARBA00047949"/>
    </source>
</evidence>
<dbReference type="Pfam" id="PF01885">
    <property type="entry name" value="PTS_2-RNA"/>
    <property type="match status" value="1"/>
</dbReference>
<dbReference type="Gene3D" id="1.10.10.970">
    <property type="entry name" value="RNA 2'-phosphotransferase, Tpt1/KptA family, N-terminal domain"/>
    <property type="match status" value="1"/>
</dbReference>
<keyword evidence="8" id="KW-1185">Reference proteome</keyword>
<keyword evidence="5" id="KW-0520">NAD</keyword>
<proteinExistence type="inferred from homology"/>
<comment type="function">
    <text evidence="1">Catalyzes the last step of tRNA splicing, the transfer of the splice junction 2'-phosphate from ligated tRNA to NAD to produce ADP-ribose 1''-2'' cyclic phosphate.</text>
</comment>
<evidence type="ECO:0000256" key="5">
    <source>
        <dbReference type="ARBA" id="ARBA00023027"/>
    </source>
</evidence>
<dbReference type="EC" id="2.7.1.160" evidence="3"/>
<dbReference type="FunFam" id="3.20.170.30:FF:000002">
    <property type="entry name" value="Phosphotransferase, putative"/>
    <property type="match status" value="1"/>
</dbReference>
<dbReference type="GO" id="GO:0006388">
    <property type="term" value="P:tRNA splicing, via endonucleolytic cleavage and ligation"/>
    <property type="evidence" value="ECO:0007669"/>
    <property type="project" value="TreeGrafter"/>
</dbReference>
<dbReference type="PANTHER" id="PTHR12684">
    <property type="entry name" value="PUTATIVE PHOSPHOTRANSFERASE"/>
    <property type="match status" value="1"/>
</dbReference>
<organism evidence="7 8">
    <name type="scientific">Chaetoceros tenuissimus</name>
    <dbReference type="NCBI Taxonomy" id="426638"/>
    <lineage>
        <taxon>Eukaryota</taxon>
        <taxon>Sar</taxon>
        <taxon>Stramenopiles</taxon>
        <taxon>Ochrophyta</taxon>
        <taxon>Bacillariophyta</taxon>
        <taxon>Coscinodiscophyceae</taxon>
        <taxon>Chaetocerotophycidae</taxon>
        <taxon>Chaetocerotales</taxon>
        <taxon>Chaetocerotaceae</taxon>
        <taxon>Chaetoceros</taxon>
    </lineage>
</organism>
<evidence type="ECO:0000313" key="8">
    <source>
        <dbReference type="Proteomes" id="UP001054902"/>
    </source>
</evidence>
<dbReference type="SUPFAM" id="SSF56399">
    <property type="entry name" value="ADP-ribosylation"/>
    <property type="match status" value="1"/>
</dbReference>
<name>A0AAD3CL12_9STRA</name>